<proteinExistence type="predicted"/>
<reference evidence="2" key="1">
    <citation type="submission" date="2022-11" db="UniProtKB">
        <authorList>
            <consortium name="WormBaseParasite"/>
        </authorList>
    </citation>
    <scope>IDENTIFICATION</scope>
</reference>
<dbReference type="WBParaSite" id="PS1159_v2.g12668.t1">
    <property type="protein sequence ID" value="PS1159_v2.g12668.t1"/>
    <property type="gene ID" value="PS1159_v2.g12668"/>
</dbReference>
<dbReference type="Proteomes" id="UP000887580">
    <property type="component" value="Unplaced"/>
</dbReference>
<name>A0AC35F0X4_9BILA</name>
<evidence type="ECO:0000313" key="2">
    <source>
        <dbReference type="WBParaSite" id="PS1159_v2.g12668.t1"/>
    </source>
</evidence>
<protein>
    <submittedName>
        <fullName evidence="2">Methyltransferase FkbM domain-containing protein</fullName>
    </submittedName>
</protein>
<organism evidence="1 2">
    <name type="scientific">Panagrolaimus sp. PS1159</name>
    <dbReference type="NCBI Taxonomy" id="55785"/>
    <lineage>
        <taxon>Eukaryota</taxon>
        <taxon>Metazoa</taxon>
        <taxon>Ecdysozoa</taxon>
        <taxon>Nematoda</taxon>
        <taxon>Chromadorea</taxon>
        <taxon>Rhabditida</taxon>
        <taxon>Tylenchina</taxon>
        <taxon>Panagrolaimomorpha</taxon>
        <taxon>Panagrolaimoidea</taxon>
        <taxon>Panagrolaimidae</taxon>
        <taxon>Panagrolaimus</taxon>
    </lineage>
</organism>
<evidence type="ECO:0000313" key="1">
    <source>
        <dbReference type="Proteomes" id="UP000887580"/>
    </source>
</evidence>
<accession>A0AC35F0X4</accession>
<sequence length="226" mass="25895">MLNETVNKCTDDLLQTLKAEKFQNNDENKIGILPKNCSAECNAITLGIGMDVKAEKDLLKMLPQCKFIGVDPDPDKSGKPFIEVTKGKYIEGAVGVSAGFYNSTVLKKNAYKKEVLQHYSLKELLSQNFKDNQIIDFLFMDIEGAEFELIEDLINNPNEYPTICQINVEFHDPNEHKGGKRFFQSIVKSVKEKVYLPIKVDPLMKYSFNRIFFMNINEICLNKFYI</sequence>